<dbReference type="NCBIfam" id="TIGR00507">
    <property type="entry name" value="aroE"/>
    <property type="match status" value="1"/>
</dbReference>
<dbReference type="Gene3D" id="3.40.50.720">
    <property type="entry name" value="NAD(P)-binding Rossmann-like Domain"/>
    <property type="match status" value="1"/>
</dbReference>
<feature type="domain" description="SDH C-terminal" evidence="11">
    <location>
        <begin position="266"/>
        <end position="294"/>
    </location>
</feature>
<evidence type="ECO:0000313" key="12">
    <source>
        <dbReference type="EMBL" id="AXC48926.1"/>
    </source>
</evidence>
<feature type="binding site" evidence="8">
    <location>
        <position position="87"/>
    </location>
    <ligand>
        <name>shikimate</name>
        <dbReference type="ChEBI" id="CHEBI:36208"/>
    </ligand>
</feature>
<dbReference type="InterPro" id="IPR013708">
    <property type="entry name" value="Shikimate_DH-bd_N"/>
</dbReference>
<evidence type="ECO:0000259" key="11">
    <source>
        <dbReference type="Pfam" id="PF18317"/>
    </source>
</evidence>
<comment type="catalytic activity">
    <reaction evidence="7 8">
        <text>shikimate + NADP(+) = 3-dehydroshikimate + NADPH + H(+)</text>
        <dbReference type="Rhea" id="RHEA:17737"/>
        <dbReference type="ChEBI" id="CHEBI:15378"/>
        <dbReference type="ChEBI" id="CHEBI:16630"/>
        <dbReference type="ChEBI" id="CHEBI:36208"/>
        <dbReference type="ChEBI" id="CHEBI:57783"/>
        <dbReference type="ChEBI" id="CHEBI:58349"/>
        <dbReference type="EC" id="1.1.1.25"/>
    </reaction>
</comment>
<protein>
    <recommendedName>
        <fullName evidence="2 8">Shikimate dehydrogenase (NADP(+))</fullName>
        <shortName evidence="8">SDH</shortName>
        <ecNumber evidence="2 8">1.1.1.25</ecNumber>
    </recommendedName>
</protein>
<dbReference type="AlphaFoldDB" id="A0A344PHS1"/>
<evidence type="ECO:0000313" key="13">
    <source>
        <dbReference type="Proteomes" id="UP000252023"/>
    </source>
</evidence>
<keyword evidence="6 8" id="KW-0057">Aromatic amino acid biosynthesis</keyword>
<dbReference type="GO" id="GO:0019632">
    <property type="term" value="P:shikimate metabolic process"/>
    <property type="evidence" value="ECO:0007669"/>
    <property type="project" value="InterPro"/>
</dbReference>
<feature type="binding site" evidence="8">
    <location>
        <position position="273"/>
    </location>
    <ligand>
        <name>shikimate</name>
        <dbReference type="ChEBI" id="CHEBI:36208"/>
    </ligand>
</feature>
<accession>A0A344PHS1</accession>
<feature type="binding site" evidence="8">
    <location>
        <begin position="178"/>
        <end position="183"/>
    </location>
    <ligand>
        <name>NADP(+)</name>
        <dbReference type="ChEBI" id="CHEBI:58349"/>
    </ligand>
</feature>
<dbReference type="GO" id="GO:0050661">
    <property type="term" value="F:NADP binding"/>
    <property type="evidence" value="ECO:0007669"/>
    <property type="project" value="InterPro"/>
</dbReference>
<dbReference type="GO" id="GO:0009073">
    <property type="term" value="P:aromatic amino acid family biosynthetic process"/>
    <property type="evidence" value="ECO:0007669"/>
    <property type="project" value="UniProtKB-KW"/>
</dbReference>
<gene>
    <name evidence="8" type="primary">aroE</name>
    <name evidence="12" type="ORF">DRW48_03725</name>
</gene>
<dbReference type="Pfam" id="PF18317">
    <property type="entry name" value="SDH_C"/>
    <property type="match status" value="1"/>
</dbReference>
<dbReference type="RefSeq" id="WP_114075245.1">
    <property type="nucleotide sequence ID" value="NZ_CP030918.1"/>
</dbReference>
<dbReference type="NCBIfam" id="NF001312">
    <property type="entry name" value="PRK00258.1-4"/>
    <property type="match status" value="1"/>
</dbReference>
<feature type="domain" description="Quinate/shikimate 5-dehydrogenase/glutamyl-tRNA reductase" evidence="9">
    <location>
        <begin position="150"/>
        <end position="218"/>
    </location>
</feature>
<dbReference type="InterPro" id="IPR011342">
    <property type="entry name" value="Shikimate_DH"/>
</dbReference>
<evidence type="ECO:0000256" key="1">
    <source>
        <dbReference type="ARBA" id="ARBA00004871"/>
    </source>
</evidence>
<evidence type="ECO:0000256" key="6">
    <source>
        <dbReference type="ARBA" id="ARBA00023141"/>
    </source>
</evidence>
<dbReference type="Pfam" id="PF08501">
    <property type="entry name" value="Shikimate_dh_N"/>
    <property type="match status" value="1"/>
</dbReference>
<comment type="similarity">
    <text evidence="8">Belongs to the shikimate dehydrogenase family.</text>
</comment>
<feature type="active site" description="Proton acceptor" evidence="8">
    <location>
        <position position="91"/>
    </location>
</feature>
<feature type="binding site" evidence="8">
    <location>
        <begin position="40"/>
        <end position="42"/>
    </location>
    <ligand>
        <name>shikimate</name>
        <dbReference type="ChEBI" id="CHEBI:36208"/>
    </ligand>
</feature>
<evidence type="ECO:0000256" key="2">
    <source>
        <dbReference type="ARBA" id="ARBA00012962"/>
    </source>
</evidence>
<comment type="subunit">
    <text evidence="8">Homodimer.</text>
</comment>
<evidence type="ECO:0000256" key="8">
    <source>
        <dbReference type="HAMAP-Rule" id="MF_00222"/>
    </source>
</evidence>
<evidence type="ECO:0000256" key="4">
    <source>
        <dbReference type="ARBA" id="ARBA00022857"/>
    </source>
</evidence>
<evidence type="ECO:0000256" key="3">
    <source>
        <dbReference type="ARBA" id="ARBA00022605"/>
    </source>
</evidence>
<dbReference type="Pfam" id="PF01488">
    <property type="entry name" value="Shikimate_DH"/>
    <property type="match status" value="1"/>
</dbReference>
<dbReference type="InterPro" id="IPR036291">
    <property type="entry name" value="NAD(P)-bd_dom_sf"/>
</dbReference>
<feature type="binding site" evidence="8">
    <location>
        <position position="266"/>
    </location>
    <ligand>
        <name>NADP(+)</name>
        <dbReference type="ChEBI" id="CHEBI:58349"/>
    </ligand>
</feature>
<dbReference type="GO" id="GO:0004764">
    <property type="term" value="F:shikimate 3-dehydrogenase (NADP+) activity"/>
    <property type="evidence" value="ECO:0007669"/>
    <property type="project" value="UniProtKB-UniRule"/>
</dbReference>
<evidence type="ECO:0000259" key="10">
    <source>
        <dbReference type="Pfam" id="PF08501"/>
    </source>
</evidence>
<dbReference type="SUPFAM" id="SSF53223">
    <property type="entry name" value="Aminoacid dehydrogenase-like, N-terminal domain"/>
    <property type="match status" value="1"/>
</dbReference>
<dbReference type="EC" id="1.1.1.25" evidence="2 8"/>
<sequence>MLDPTDPVVPAAPSSAEVAGIVPHADIPLAGVIGWPVAHSRSPRLHRHWLDRYGINGHYVPLPVRPEHLAAVLRSLTQAGFVGANVTIPHKEAVLALADVVTDRAALMGAANTLIFRPDGRIHADNTDGYGFISNLKQYAPDWAAERGPAAVIGAGGAARAVVASLLEAGVPELRIANRTRIRAEQIKAEFGAKIVVYDWAHFGNMLDGARTVINATSLGMDGRPPLRLPLDALAAGTLVTDLVYTPLRTTFLAEAEARGARIVDGLGMLLHQAAPGFERWFGPRPEVDAAARAAVLA</sequence>
<keyword evidence="3 8" id="KW-0028">Amino-acid biosynthesis</keyword>
<feature type="binding site" evidence="8">
    <location>
        <position position="128"/>
    </location>
    <ligand>
        <name>shikimate</name>
        <dbReference type="ChEBI" id="CHEBI:36208"/>
    </ligand>
</feature>
<dbReference type="OrthoDB" id="9792692at2"/>
<dbReference type="PANTHER" id="PTHR21089:SF1">
    <property type="entry name" value="BIFUNCTIONAL 3-DEHYDROQUINATE DEHYDRATASE_SHIKIMATE DEHYDROGENASE, CHLOROPLASTIC"/>
    <property type="match status" value="1"/>
</dbReference>
<feature type="binding site" evidence="8">
    <location>
        <begin position="154"/>
        <end position="158"/>
    </location>
    <ligand>
        <name>NADP(+)</name>
        <dbReference type="ChEBI" id="CHEBI:58349"/>
    </ligand>
</feature>
<organism evidence="12 13">
    <name type="scientific">Paracoccus suum</name>
    <dbReference type="NCBI Taxonomy" id="2259340"/>
    <lineage>
        <taxon>Bacteria</taxon>
        <taxon>Pseudomonadati</taxon>
        <taxon>Pseudomonadota</taxon>
        <taxon>Alphaproteobacteria</taxon>
        <taxon>Rhodobacterales</taxon>
        <taxon>Paracoccaceae</taxon>
        <taxon>Paracoccus</taxon>
    </lineage>
</organism>
<evidence type="ECO:0000256" key="5">
    <source>
        <dbReference type="ARBA" id="ARBA00023002"/>
    </source>
</evidence>
<comment type="function">
    <text evidence="8">Involved in the biosynthesis of the chorismate, which leads to the biosynthesis of aromatic amino acids. Catalyzes the reversible NADPH linked reduction of 3-dehydroshikimate (DHSA) to yield shikimate (SA).</text>
</comment>
<comment type="pathway">
    <text evidence="1 8">Metabolic intermediate biosynthesis; chorismate biosynthesis; chorismate from D-erythrose 4-phosphate and phosphoenolpyruvate: step 4/7.</text>
</comment>
<feature type="binding site" evidence="8">
    <location>
        <position position="243"/>
    </location>
    <ligand>
        <name>NADP(+)</name>
        <dbReference type="ChEBI" id="CHEBI:58349"/>
    </ligand>
</feature>
<dbReference type="InterPro" id="IPR046346">
    <property type="entry name" value="Aminoacid_DH-like_N_sf"/>
</dbReference>
<dbReference type="InterPro" id="IPR041121">
    <property type="entry name" value="SDH_C"/>
</dbReference>
<feature type="binding site" evidence="8">
    <location>
        <position position="103"/>
    </location>
    <ligand>
        <name>NADP(+)</name>
        <dbReference type="ChEBI" id="CHEBI:58349"/>
    </ligand>
</feature>
<dbReference type="GO" id="GO:0009423">
    <property type="term" value="P:chorismate biosynthetic process"/>
    <property type="evidence" value="ECO:0007669"/>
    <property type="project" value="UniProtKB-UniRule"/>
</dbReference>
<dbReference type="SUPFAM" id="SSF51735">
    <property type="entry name" value="NAD(P)-binding Rossmann-fold domains"/>
    <property type="match status" value="1"/>
</dbReference>
<dbReference type="Proteomes" id="UP000252023">
    <property type="component" value="Chromosome"/>
</dbReference>
<evidence type="ECO:0000256" key="7">
    <source>
        <dbReference type="ARBA" id="ARBA00049442"/>
    </source>
</evidence>
<dbReference type="InterPro" id="IPR006151">
    <property type="entry name" value="Shikm_DH/Glu-tRNA_Rdtase"/>
</dbReference>
<dbReference type="Gene3D" id="3.40.50.10860">
    <property type="entry name" value="Leucine Dehydrogenase, chain A, domain 1"/>
    <property type="match status" value="1"/>
</dbReference>
<dbReference type="EMBL" id="CP030918">
    <property type="protein sequence ID" value="AXC48926.1"/>
    <property type="molecule type" value="Genomic_DNA"/>
</dbReference>
<keyword evidence="5 8" id="KW-0560">Oxidoreductase</keyword>
<keyword evidence="13" id="KW-1185">Reference proteome</keyword>
<evidence type="ECO:0000259" key="9">
    <source>
        <dbReference type="Pfam" id="PF01488"/>
    </source>
</evidence>
<dbReference type="GO" id="GO:0008652">
    <property type="term" value="P:amino acid biosynthetic process"/>
    <property type="evidence" value="ECO:0007669"/>
    <property type="project" value="UniProtKB-KW"/>
</dbReference>
<feature type="domain" description="Shikimate dehydrogenase substrate binding N-terminal" evidence="10">
    <location>
        <begin position="32"/>
        <end position="114"/>
    </location>
</feature>
<dbReference type="PANTHER" id="PTHR21089">
    <property type="entry name" value="SHIKIMATE DEHYDROGENASE"/>
    <property type="match status" value="1"/>
</dbReference>
<dbReference type="HAMAP" id="MF_00222">
    <property type="entry name" value="Shikimate_DH_AroE"/>
    <property type="match status" value="1"/>
</dbReference>
<keyword evidence="4 8" id="KW-0521">NADP</keyword>
<dbReference type="GO" id="GO:0005829">
    <property type="term" value="C:cytosol"/>
    <property type="evidence" value="ECO:0007669"/>
    <property type="project" value="TreeGrafter"/>
</dbReference>
<reference evidence="13" key="1">
    <citation type="submission" date="2018-07" db="EMBL/GenBank/DDBJ databases">
        <title>Genome sequencing of Paracoccus sp. SC2-6.</title>
        <authorList>
            <person name="Heo J."/>
            <person name="Kim S.-J."/>
            <person name="Kwon S.-W."/>
        </authorList>
    </citation>
    <scope>NUCLEOTIDE SEQUENCE [LARGE SCALE GENOMIC DNA]</scope>
    <source>
        <strain evidence="13">SC2-6</strain>
    </source>
</reference>
<name>A0A344PHS1_9RHOB</name>
<dbReference type="KEGG" id="pars:DRW48_03725"/>
<dbReference type="InterPro" id="IPR022893">
    <property type="entry name" value="Shikimate_DH_fam"/>
</dbReference>
<feature type="binding site" evidence="8">
    <location>
        <position position="112"/>
    </location>
    <ligand>
        <name>shikimate</name>
        <dbReference type="ChEBI" id="CHEBI:36208"/>
    </ligand>
</feature>
<proteinExistence type="inferred from homology"/>
<dbReference type="UniPathway" id="UPA00053">
    <property type="reaction ID" value="UER00087"/>
</dbReference>
<dbReference type="CDD" id="cd01065">
    <property type="entry name" value="NAD_bind_Shikimate_DH"/>
    <property type="match status" value="1"/>
</dbReference>
<feature type="binding site" evidence="8">
    <location>
        <position position="245"/>
    </location>
    <ligand>
        <name>shikimate</name>
        <dbReference type="ChEBI" id="CHEBI:36208"/>
    </ligand>
</feature>